<keyword evidence="13" id="KW-1185">Reference proteome</keyword>
<comment type="similarity">
    <text evidence="10">Belongs to the peptidase M15 family.</text>
</comment>
<proteinExistence type="inferred from homology"/>
<reference evidence="13" key="1">
    <citation type="journal article" date="2019" name="Int. J. Syst. Evol. Microbiol.">
        <title>The Global Catalogue of Microorganisms (GCM) 10K type strain sequencing project: providing services to taxonomists for standard genome sequencing and annotation.</title>
        <authorList>
            <consortium name="The Broad Institute Genomics Platform"/>
            <consortium name="The Broad Institute Genome Sequencing Center for Infectious Disease"/>
            <person name="Wu L."/>
            <person name="Ma J."/>
        </authorList>
    </citation>
    <scope>NUCLEOTIDE SEQUENCE [LARGE SCALE GENOMIC DNA]</scope>
    <source>
        <strain evidence="13">KCTC 42424</strain>
    </source>
</reference>
<keyword evidence="8" id="KW-0482">Metalloprotease</keyword>
<evidence type="ECO:0000256" key="6">
    <source>
        <dbReference type="ARBA" id="ARBA00022801"/>
    </source>
</evidence>
<dbReference type="CDD" id="cd14844">
    <property type="entry name" value="Zn-DD-carboxypeptidase_like"/>
    <property type="match status" value="1"/>
</dbReference>
<dbReference type="Gene3D" id="3.30.1380.10">
    <property type="match status" value="1"/>
</dbReference>
<dbReference type="Pfam" id="PF05951">
    <property type="entry name" value="Peptidase_M15_2"/>
    <property type="match status" value="1"/>
</dbReference>
<evidence type="ECO:0000313" key="13">
    <source>
        <dbReference type="Proteomes" id="UP001595722"/>
    </source>
</evidence>
<evidence type="ECO:0000256" key="4">
    <source>
        <dbReference type="ARBA" id="ARBA00022723"/>
    </source>
</evidence>
<dbReference type="InterPro" id="IPR010275">
    <property type="entry name" value="MepK"/>
</dbReference>
<evidence type="ECO:0000256" key="7">
    <source>
        <dbReference type="ARBA" id="ARBA00022833"/>
    </source>
</evidence>
<dbReference type="InterPro" id="IPR006311">
    <property type="entry name" value="TAT_signal"/>
</dbReference>
<keyword evidence="3" id="KW-0645">Protease</keyword>
<evidence type="ECO:0000256" key="9">
    <source>
        <dbReference type="ARBA" id="ARBA00023316"/>
    </source>
</evidence>
<accession>A0ABV7VYS5</accession>
<comment type="pathway">
    <text evidence="2">Cell wall biogenesis; cell wall polysaccharide biosynthesis.</text>
</comment>
<comment type="caution">
    <text evidence="12">The sequence shown here is derived from an EMBL/GenBank/DDBJ whole genome shotgun (WGS) entry which is preliminary data.</text>
</comment>
<evidence type="ECO:0000256" key="11">
    <source>
        <dbReference type="ARBA" id="ARBA00093666"/>
    </source>
</evidence>
<protein>
    <recommendedName>
        <fullName evidence="11">Murein endopeptidase K</fullName>
    </recommendedName>
</protein>
<organism evidence="12 13">
    <name type="scientific">Bacterioplanoides pacificum</name>
    <dbReference type="NCBI Taxonomy" id="1171596"/>
    <lineage>
        <taxon>Bacteria</taxon>
        <taxon>Pseudomonadati</taxon>
        <taxon>Pseudomonadota</taxon>
        <taxon>Gammaproteobacteria</taxon>
        <taxon>Oceanospirillales</taxon>
        <taxon>Oceanospirillaceae</taxon>
        <taxon>Bacterioplanoides</taxon>
    </lineage>
</organism>
<dbReference type="InterPro" id="IPR009045">
    <property type="entry name" value="Zn_M74/Hedgehog-like"/>
</dbReference>
<dbReference type="SUPFAM" id="SSF55166">
    <property type="entry name" value="Hedgehog/DD-peptidase"/>
    <property type="match status" value="1"/>
</dbReference>
<keyword evidence="7" id="KW-0862">Zinc</keyword>
<sequence length="187" mass="21336">MQQRRQFLKNVALAGTTGLITPLSFAEQLQQSQPRISAERSLHLYNIHTGESLKTTFWADGEYLDDEIQQIDLLMRDHRANQAIAMQRRLYDKLHHLQHLFHSQQPMYVVSAYRAPKTNASLRQQSSGVAEGSMHMQGKAIDIRIPGVSHRHLHKAAMAMRSGGVGYYPKSGFIHIDTGRRRHWQGA</sequence>
<dbReference type="Proteomes" id="UP001595722">
    <property type="component" value="Unassembled WGS sequence"/>
</dbReference>
<dbReference type="RefSeq" id="WP_376868524.1">
    <property type="nucleotide sequence ID" value="NZ_JBHRYB010000025.1"/>
</dbReference>
<keyword evidence="9" id="KW-0961">Cell wall biogenesis/degradation</keyword>
<comment type="cofactor">
    <cofactor evidence="1">
        <name>Zn(2+)</name>
        <dbReference type="ChEBI" id="CHEBI:29105"/>
    </cofactor>
</comment>
<evidence type="ECO:0000256" key="5">
    <source>
        <dbReference type="ARBA" id="ARBA00022729"/>
    </source>
</evidence>
<evidence type="ECO:0000256" key="10">
    <source>
        <dbReference type="ARBA" id="ARBA00093448"/>
    </source>
</evidence>
<evidence type="ECO:0000256" key="3">
    <source>
        <dbReference type="ARBA" id="ARBA00022670"/>
    </source>
</evidence>
<evidence type="ECO:0000313" key="12">
    <source>
        <dbReference type="EMBL" id="MFC3681867.1"/>
    </source>
</evidence>
<keyword evidence="5" id="KW-0732">Signal</keyword>
<dbReference type="PANTHER" id="PTHR37425">
    <property type="match status" value="1"/>
</dbReference>
<keyword evidence="4" id="KW-0479">Metal-binding</keyword>
<evidence type="ECO:0000256" key="1">
    <source>
        <dbReference type="ARBA" id="ARBA00001947"/>
    </source>
</evidence>
<name>A0ABV7VYS5_9GAMM</name>
<dbReference type="PROSITE" id="PS51318">
    <property type="entry name" value="TAT"/>
    <property type="match status" value="1"/>
</dbReference>
<dbReference type="EMBL" id="JBHRYB010000025">
    <property type="protein sequence ID" value="MFC3681867.1"/>
    <property type="molecule type" value="Genomic_DNA"/>
</dbReference>
<evidence type="ECO:0000256" key="8">
    <source>
        <dbReference type="ARBA" id="ARBA00023049"/>
    </source>
</evidence>
<gene>
    <name evidence="12" type="ORF">ACFOMG_17325</name>
</gene>
<keyword evidence="6" id="KW-0378">Hydrolase</keyword>
<dbReference type="PANTHER" id="PTHR37425:SF1">
    <property type="entry name" value="OUTER MEMBRANE PROTEIN"/>
    <property type="match status" value="1"/>
</dbReference>
<evidence type="ECO:0000256" key="2">
    <source>
        <dbReference type="ARBA" id="ARBA00004776"/>
    </source>
</evidence>